<sequence>MLVLGERIKSSRISREWTQEELAKKIGTTKHVISNWERDKANPDPAQIVALADVFEVSTDYLLGLSNFPQPHFWDPFGQLSIMPVIDYSFVQGMAWDLPRLINSGITLTVNGTEIAPKDKKLITTIIELTLERIKEAQREI</sequence>
<dbReference type="InterPro" id="IPR010982">
    <property type="entry name" value="Lambda_DNA-bd_dom_sf"/>
</dbReference>
<reference evidence="3" key="1">
    <citation type="submission" date="2022-04" db="EMBL/GenBank/DDBJ databases">
        <authorList>
            <person name="Seo M.-J."/>
        </authorList>
    </citation>
    <scope>NUCLEOTIDE SEQUENCE</scope>
    <source>
        <strain evidence="3">MBLB2552</strain>
    </source>
</reference>
<dbReference type="PANTHER" id="PTHR46558">
    <property type="entry name" value="TRACRIPTIONAL REGULATORY PROTEIN-RELATED-RELATED"/>
    <property type="match status" value="1"/>
</dbReference>
<proteinExistence type="predicted"/>
<dbReference type="Pfam" id="PF01381">
    <property type="entry name" value="HTH_3"/>
    <property type="match status" value="1"/>
</dbReference>
<dbReference type="Proteomes" id="UP001139534">
    <property type="component" value="Unassembled WGS sequence"/>
</dbReference>
<dbReference type="CDD" id="cd00093">
    <property type="entry name" value="HTH_XRE"/>
    <property type="match status" value="1"/>
</dbReference>
<dbReference type="Gene3D" id="1.10.260.40">
    <property type="entry name" value="lambda repressor-like DNA-binding domains"/>
    <property type="match status" value="1"/>
</dbReference>
<keyword evidence="4" id="KW-1185">Reference proteome</keyword>
<feature type="domain" description="HTH cro/C1-type" evidence="2">
    <location>
        <begin position="8"/>
        <end position="62"/>
    </location>
</feature>
<dbReference type="SUPFAM" id="SSF47413">
    <property type="entry name" value="lambda repressor-like DNA-binding domains"/>
    <property type="match status" value="1"/>
</dbReference>
<evidence type="ECO:0000313" key="3">
    <source>
        <dbReference type="EMBL" id="MCK8487017.1"/>
    </source>
</evidence>
<dbReference type="PROSITE" id="PS50943">
    <property type="entry name" value="HTH_CROC1"/>
    <property type="match status" value="1"/>
</dbReference>
<evidence type="ECO:0000313" key="4">
    <source>
        <dbReference type="Proteomes" id="UP001139534"/>
    </source>
</evidence>
<dbReference type="RefSeq" id="WP_248551230.1">
    <property type="nucleotide sequence ID" value="NZ_JALPRK010000005.1"/>
</dbReference>
<dbReference type="InterPro" id="IPR001387">
    <property type="entry name" value="Cro/C1-type_HTH"/>
</dbReference>
<dbReference type="EMBL" id="JALPRK010000005">
    <property type="protein sequence ID" value="MCK8487017.1"/>
    <property type="molecule type" value="Genomic_DNA"/>
</dbReference>
<dbReference type="AlphaFoldDB" id="A0A9X1XXE6"/>
<accession>A0A9X1XXE6</accession>
<keyword evidence="1" id="KW-0238">DNA-binding</keyword>
<name>A0A9X1XXE6_9BACL</name>
<dbReference type="PANTHER" id="PTHR46558:SF11">
    <property type="entry name" value="HTH-TYPE TRANSCRIPTIONAL REGULATOR XRE"/>
    <property type="match status" value="1"/>
</dbReference>
<gene>
    <name evidence="3" type="ORF">M0651_07535</name>
</gene>
<evidence type="ECO:0000256" key="1">
    <source>
        <dbReference type="ARBA" id="ARBA00023125"/>
    </source>
</evidence>
<comment type="caution">
    <text evidence="3">The sequence shown here is derived from an EMBL/GenBank/DDBJ whole genome shotgun (WGS) entry which is preliminary data.</text>
</comment>
<evidence type="ECO:0000259" key="2">
    <source>
        <dbReference type="PROSITE" id="PS50943"/>
    </source>
</evidence>
<dbReference type="GO" id="GO:0003677">
    <property type="term" value="F:DNA binding"/>
    <property type="evidence" value="ECO:0007669"/>
    <property type="project" value="UniProtKB-KW"/>
</dbReference>
<protein>
    <submittedName>
        <fullName evidence="3">Helix-turn-helix domain-containing protein</fullName>
    </submittedName>
</protein>
<organism evidence="3 4">
    <name type="scientific">Paenibacillus mellifer</name>
    <dbReference type="NCBI Taxonomy" id="2937794"/>
    <lineage>
        <taxon>Bacteria</taxon>
        <taxon>Bacillati</taxon>
        <taxon>Bacillota</taxon>
        <taxon>Bacilli</taxon>
        <taxon>Bacillales</taxon>
        <taxon>Paenibacillaceae</taxon>
        <taxon>Paenibacillus</taxon>
    </lineage>
</organism>
<dbReference type="SMART" id="SM00530">
    <property type="entry name" value="HTH_XRE"/>
    <property type="match status" value="1"/>
</dbReference>